<name>A0A1I4VM52_9GAMM</name>
<dbReference type="InterPro" id="IPR053136">
    <property type="entry name" value="UTP_pyrophosphatase-like"/>
</dbReference>
<dbReference type="CDD" id="cd07344">
    <property type="entry name" value="M48_yhfN_like"/>
    <property type="match status" value="1"/>
</dbReference>
<evidence type="ECO:0000313" key="3">
    <source>
        <dbReference type="Proteomes" id="UP000198575"/>
    </source>
</evidence>
<protein>
    <recommendedName>
        <fullName evidence="1">YgjP-like metallopeptidase domain-containing protein</fullName>
    </recommendedName>
</protein>
<dbReference type="EMBL" id="FOVF01000002">
    <property type="protein sequence ID" value="SFN02223.1"/>
    <property type="molecule type" value="Genomic_DNA"/>
</dbReference>
<evidence type="ECO:0000259" key="1">
    <source>
        <dbReference type="Pfam" id="PF01863"/>
    </source>
</evidence>
<dbReference type="Pfam" id="PF01863">
    <property type="entry name" value="YgjP-like"/>
    <property type="match status" value="1"/>
</dbReference>
<feature type="domain" description="YgjP-like metallopeptidase" evidence="1">
    <location>
        <begin position="31"/>
        <end position="236"/>
    </location>
</feature>
<gene>
    <name evidence="2" type="ORF">SAMN05216289_102223</name>
</gene>
<evidence type="ECO:0000313" key="2">
    <source>
        <dbReference type="EMBL" id="SFN02223.1"/>
    </source>
</evidence>
<accession>A0A1I4VM52</accession>
<dbReference type="RefSeq" id="WP_092404529.1">
    <property type="nucleotide sequence ID" value="NZ_FOVF01000002.1"/>
</dbReference>
<dbReference type="InterPro" id="IPR002725">
    <property type="entry name" value="YgjP-like_metallopeptidase"/>
</dbReference>
<dbReference type="OrthoDB" id="9811177at2"/>
<dbReference type="PANTHER" id="PTHR30399">
    <property type="entry name" value="UNCHARACTERIZED PROTEIN YGJP"/>
    <property type="match status" value="1"/>
</dbReference>
<dbReference type="AlphaFoldDB" id="A0A1I4VM52"/>
<keyword evidence="3" id="KW-1185">Reference proteome</keyword>
<dbReference type="Gene3D" id="3.30.2010.10">
    <property type="entry name" value="Metalloproteases ('zincins'), catalytic domain"/>
    <property type="match status" value="1"/>
</dbReference>
<sequence length="253" mass="29025">MKLETENSYLELPTLAGEKIKVLRRSHPRARRLRLTVTSGGARVTYPEGTHPAQVFAFLRKHGEWLERKLDELKLGAQPPALEPGATTVIPLRGETTRLVWRAGTYPRIELNADRLVLTLPEPHRRALDAARGLLRSFFEAQMRRDVSRWLARICPQLDLAPNAVRIRPLKSLWGSLDTRDRVTLDLALALAPPAALKYVVVHELCHLRIRNHSRRFWSLVETIQPHWEEQRDWLRVNGQALKAELGRLIQAP</sequence>
<dbReference type="STRING" id="578942.SAMN05216289_102223"/>
<dbReference type="PANTHER" id="PTHR30399:SF1">
    <property type="entry name" value="UTP PYROPHOSPHATASE"/>
    <property type="match status" value="1"/>
</dbReference>
<organism evidence="2 3">
    <name type="scientific">Dokdonella immobilis</name>
    <dbReference type="NCBI Taxonomy" id="578942"/>
    <lineage>
        <taxon>Bacteria</taxon>
        <taxon>Pseudomonadati</taxon>
        <taxon>Pseudomonadota</taxon>
        <taxon>Gammaproteobacteria</taxon>
        <taxon>Lysobacterales</taxon>
        <taxon>Rhodanobacteraceae</taxon>
        <taxon>Dokdonella</taxon>
    </lineage>
</organism>
<proteinExistence type="predicted"/>
<reference evidence="2 3" key="1">
    <citation type="submission" date="2016-10" db="EMBL/GenBank/DDBJ databases">
        <authorList>
            <person name="de Groot N.N."/>
        </authorList>
    </citation>
    <scope>NUCLEOTIDE SEQUENCE [LARGE SCALE GENOMIC DNA]</scope>
    <source>
        <strain evidence="2 3">CGMCC 1.7659</strain>
    </source>
</reference>
<dbReference type="Proteomes" id="UP000198575">
    <property type="component" value="Unassembled WGS sequence"/>
</dbReference>